<dbReference type="UniPathway" id="UPA00326"/>
<accession>A0A317ZA34</accession>
<feature type="transmembrane region" description="Helical" evidence="6">
    <location>
        <begin position="51"/>
        <end position="71"/>
    </location>
</feature>
<sequence>HIFTTLLPSKETDELLDVWVLEEPHLKYKSEKIVGTYHKLWGKEASIYDQYMARVASVFLETFLFFSGFYYPLYLAGQGRMTTSGEIIRKILLDESIHGVFTGLDAQSLRNELSESEKQKADKEMYQLLEDLYANEASYTRSLYDPIGLTDDVMNYVRYNGNKALSNLGFEPYFEEREFSPIIENALDTSTKNHDFFSVKGDGYVLALNVESLQDEDFIF</sequence>
<comment type="catalytic activity">
    <reaction evidence="5">
        <text>a 2'-deoxyribonucleoside 5'-diphosphate + [thioredoxin]-disulfide + H2O = a ribonucleoside 5'-diphosphate + [thioredoxin]-dithiol</text>
        <dbReference type="Rhea" id="RHEA:23252"/>
        <dbReference type="Rhea" id="RHEA-COMP:10698"/>
        <dbReference type="Rhea" id="RHEA-COMP:10700"/>
        <dbReference type="ChEBI" id="CHEBI:15377"/>
        <dbReference type="ChEBI" id="CHEBI:29950"/>
        <dbReference type="ChEBI" id="CHEBI:50058"/>
        <dbReference type="ChEBI" id="CHEBI:57930"/>
        <dbReference type="ChEBI" id="CHEBI:73316"/>
        <dbReference type="EC" id="1.17.4.1"/>
    </reaction>
</comment>
<dbReference type="InterPro" id="IPR000358">
    <property type="entry name" value="RNR_small_fam"/>
</dbReference>
<dbReference type="InterPro" id="IPR009078">
    <property type="entry name" value="Ferritin-like_SF"/>
</dbReference>
<name>A0A317ZA34_STAPS</name>
<proteinExistence type="inferred from homology"/>
<evidence type="ECO:0000256" key="3">
    <source>
        <dbReference type="ARBA" id="ARBA00011209"/>
    </source>
</evidence>
<dbReference type="PANTHER" id="PTHR23409:SF18">
    <property type="entry name" value="RIBONUCLEOSIDE-DIPHOSPHATE REDUCTASE SUBUNIT M2"/>
    <property type="match status" value="1"/>
</dbReference>
<reference evidence="7 8" key="1">
    <citation type="journal article" date="2018" name="Vet. Microbiol.">
        <title>Clonal diversity and geographic distribution of methicillin-resistant Staphylococcus pseudintermedius from Australian animals: Discovery of novel sequence types.</title>
        <authorList>
            <person name="Worthing K.A."/>
            <person name="Abraham S."/>
            <person name="Coombs G.W."/>
            <person name="Pang S."/>
            <person name="Saputra S."/>
            <person name="Jordan D."/>
            <person name="Trott D.J."/>
            <person name="Norris J.M."/>
        </authorList>
    </citation>
    <scope>NUCLEOTIDE SEQUENCE [LARGE SCALE GENOMIC DNA]</scope>
    <source>
        <strain evidence="7 8">ST71 3</strain>
    </source>
</reference>
<dbReference type="CDD" id="cd01049">
    <property type="entry name" value="RNRR2"/>
    <property type="match status" value="1"/>
</dbReference>
<evidence type="ECO:0000256" key="2">
    <source>
        <dbReference type="ARBA" id="ARBA00009303"/>
    </source>
</evidence>
<dbReference type="Gene3D" id="1.10.620.20">
    <property type="entry name" value="Ribonucleotide Reductase, subunit A"/>
    <property type="match status" value="1"/>
</dbReference>
<dbReference type="EC" id="1.17.4.1" evidence="4"/>
<dbReference type="AlphaFoldDB" id="A0A317ZA34"/>
<evidence type="ECO:0000313" key="8">
    <source>
        <dbReference type="Proteomes" id="UP000246351"/>
    </source>
</evidence>
<evidence type="ECO:0000256" key="5">
    <source>
        <dbReference type="ARBA" id="ARBA00047754"/>
    </source>
</evidence>
<keyword evidence="6" id="KW-1133">Transmembrane helix</keyword>
<keyword evidence="6" id="KW-0812">Transmembrane</keyword>
<comment type="subunit">
    <text evidence="3">Tetramer of two alpha and two beta subunits.</text>
</comment>
<evidence type="ECO:0000256" key="6">
    <source>
        <dbReference type="SAM" id="Phobius"/>
    </source>
</evidence>
<dbReference type="EMBL" id="QEIV01000864">
    <property type="protein sequence ID" value="PWZ98205.1"/>
    <property type="molecule type" value="Genomic_DNA"/>
</dbReference>
<organism evidence="7 8">
    <name type="scientific">Staphylococcus pseudintermedius</name>
    <dbReference type="NCBI Taxonomy" id="283734"/>
    <lineage>
        <taxon>Bacteria</taxon>
        <taxon>Bacillati</taxon>
        <taxon>Bacillota</taxon>
        <taxon>Bacilli</taxon>
        <taxon>Bacillales</taxon>
        <taxon>Staphylococcaceae</taxon>
        <taxon>Staphylococcus</taxon>
        <taxon>Staphylococcus intermedius group</taxon>
    </lineage>
</organism>
<dbReference type="PANTHER" id="PTHR23409">
    <property type="entry name" value="RIBONUCLEOSIDE-DIPHOSPHATE REDUCTASE SMALL CHAIN"/>
    <property type="match status" value="1"/>
</dbReference>
<dbReference type="InterPro" id="IPR033909">
    <property type="entry name" value="RNR_small"/>
</dbReference>
<dbReference type="GO" id="GO:0009263">
    <property type="term" value="P:deoxyribonucleotide biosynthetic process"/>
    <property type="evidence" value="ECO:0007669"/>
    <property type="project" value="InterPro"/>
</dbReference>
<evidence type="ECO:0000313" key="7">
    <source>
        <dbReference type="EMBL" id="PWZ98205.1"/>
    </source>
</evidence>
<dbReference type="SUPFAM" id="SSF47240">
    <property type="entry name" value="Ferritin-like"/>
    <property type="match status" value="1"/>
</dbReference>
<dbReference type="STRING" id="937773.SPSINT_0448"/>
<keyword evidence="6" id="KW-0472">Membrane</keyword>
<gene>
    <name evidence="7" type="ORF">DD924_09390</name>
</gene>
<dbReference type="Pfam" id="PF00268">
    <property type="entry name" value="Ribonuc_red_sm"/>
    <property type="match status" value="1"/>
</dbReference>
<dbReference type="InterPro" id="IPR012348">
    <property type="entry name" value="RNR-like"/>
</dbReference>
<dbReference type="Proteomes" id="UP000246351">
    <property type="component" value="Unassembled WGS sequence"/>
</dbReference>
<feature type="non-terminal residue" evidence="7">
    <location>
        <position position="1"/>
    </location>
</feature>
<comment type="similarity">
    <text evidence="2">Belongs to the ribonucleoside diphosphate reductase small chain family.</text>
</comment>
<dbReference type="NCBIfam" id="NF007183">
    <property type="entry name" value="PRK09614.1-2"/>
    <property type="match status" value="1"/>
</dbReference>
<evidence type="ECO:0000256" key="1">
    <source>
        <dbReference type="ARBA" id="ARBA00001962"/>
    </source>
</evidence>
<dbReference type="GO" id="GO:0004748">
    <property type="term" value="F:ribonucleoside-diphosphate reductase activity, thioredoxin disulfide as acceptor"/>
    <property type="evidence" value="ECO:0007669"/>
    <property type="project" value="UniProtKB-EC"/>
</dbReference>
<comment type="caution">
    <text evidence="7">The sequence shown here is derived from an EMBL/GenBank/DDBJ whole genome shotgun (WGS) entry which is preliminary data.</text>
</comment>
<comment type="cofactor">
    <cofactor evidence="1">
        <name>Fe cation</name>
        <dbReference type="ChEBI" id="CHEBI:24875"/>
    </cofactor>
</comment>
<protein>
    <recommendedName>
        <fullName evidence="4">ribonucleoside-diphosphate reductase</fullName>
        <ecNumber evidence="4">1.17.4.1</ecNumber>
    </recommendedName>
</protein>
<evidence type="ECO:0000256" key="4">
    <source>
        <dbReference type="ARBA" id="ARBA00012274"/>
    </source>
</evidence>